<evidence type="ECO:0000313" key="8">
    <source>
        <dbReference type="Proteomes" id="UP001295462"/>
    </source>
</evidence>
<dbReference type="Pfam" id="PF05509">
    <property type="entry name" value="TraY"/>
    <property type="match status" value="1"/>
</dbReference>
<evidence type="ECO:0000256" key="1">
    <source>
        <dbReference type="ARBA" id="ARBA00004496"/>
    </source>
</evidence>
<evidence type="ECO:0000256" key="6">
    <source>
        <dbReference type="ARBA" id="ARBA00023125"/>
    </source>
</evidence>
<dbReference type="GO" id="GO:0003677">
    <property type="term" value="F:DNA binding"/>
    <property type="evidence" value="ECO:0007669"/>
    <property type="project" value="UniProtKB-KW"/>
</dbReference>
<keyword evidence="5" id="KW-0184">Conjugation</keyword>
<evidence type="ECO:0000256" key="5">
    <source>
        <dbReference type="ARBA" id="ARBA00022971"/>
    </source>
</evidence>
<evidence type="ECO:0000256" key="3">
    <source>
        <dbReference type="ARBA" id="ARBA00020541"/>
    </source>
</evidence>
<dbReference type="EMBL" id="CAKMUD010000140">
    <property type="protein sequence ID" value="CAH1603842.1"/>
    <property type="molecule type" value="Genomic_DNA"/>
</dbReference>
<protein>
    <recommendedName>
        <fullName evidence="3">Relaxosome protein TraY</fullName>
    </recommendedName>
</protein>
<dbReference type="Proteomes" id="UP001295462">
    <property type="component" value="Unassembled WGS sequence"/>
</dbReference>
<keyword evidence="4" id="KW-0963">Cytoplasm</keyword>
<evidence type="ECO:0000256" key="2">
    <source>
        <dbReference type="ARBA" id="ARBA00007183"/>
    </source>
</evidence>
<proteinExistence type="inferred from homology"/>
<comment type="caution">
    <text evidence="7">The sequence shown here is derived from an EMBL/GenBank/DDBJ whole genome shotgun (WGS) entry which is preliminary data.</text>
</comment>
<evidence type="ECO:0000256" key="4">
    <source>
        <dbReference type="ARBA" id="ARBA00022490"/>
    </source>
</evidence>
<name>A0AAU9QXF7_9VIBR</name>
<dbReference type="InterPro" id="IPR008876">
    <property type="entry name" value="TraY"/>
</dbReference>
<dbReference type="GO" id="GO:0005737">
    <property type="term" value="C:cytoplasm"/>
    <property type="evidence" value="ECO:0007669"/>
    <property type="project" value="UniProtKB-SubCell"/>
</dbReference>
<evidence type="ECO:0000313" key="7">
    <source>
        <dbReference type="EMBL" id="CAH1603842.1"/>
    </source>
</evidence>
<reference evidence="7" key="1">
    <citation type="submission" date="2022-01" db="EMBL/GenBank/DDBJ databases">
        <authorList>
            <person name="Lagorce A."/>
        </authorList>
    </citation>
    <scope>NUCLEOTIDE SEQUENCE</scope>
    <source>
        <strain evidence="7">Th15_F1_A12</strain>
    </source>
</reference>
<keyword evidence="6" id="KW-0238">DNA-binding</keyword>
<sequence length="59" mass="6861">MSSELKPINTRPDTGIAFKVAFQPNQVLERSAKKAERTKKAEAKLRLEDHLLRFPDWRP</sequence>
<comment type="subcellular location">
    <subcellularLocation>
        <location evidence="1">Cytoplasm</location>
    </subcellularLocation>
</comment>
<accession>A0AAU9QXF7</accession>
<dbReference type="RefSeq" id="WP_104038624.1">
    <property type="nucleotide sequence ID" value="NZ_CAKMTZ010000157.1"/>
</dbReference>
<organism evidence="7 8">
    <name type="scientific">Vibrio jasicida</name>
    <dbReference type="NCBI Taxonomy" id="766224"/>
    <lineage>
        <taxon>Bacteria</taxon>
        <taxon>Pseudomonadati</taxon>
        <taxon>Pseudomonadota</taxon>
        <taxon>Gammaproteobacteria</taxon>
        <taxon>Vibrionales</taxon>
        <taxon>Vibrionaceae</taxon>
        <taxon>Vibrio</taxon>
    </lineage>
</organism>
<comment type="similarity">
    <text evidence="2">Belongs to the TraY family.</text>
</comment>
<gene>
    <name evidence="7" type="ORF">THF1A12_810007</name>
</gene>
<dbReference type="AlphaFoldDB" id="A0AAU9QXF7"/>